<evidence type="ECO:0000313" key="2">
    <source>
        <dbReference type="Proteomes" id="UP001498469"/>
    </source>
</evidence>
<organism evidence="1 2">
    <name type="scientific">Clostridium frigoriphilum</name>
    <dbReference type="NCBI Taxonomy" id="443253"/>
    <lineage>
        <taxon>Bacteria</taxon>
        <taxon>Bacillati</taxon>
        <taxon>Bacillota</taxon>
        <taxon>Clostridia</taxon>
        <taxon>Eubacteriales</taxon>
        <taxon>Clostridiaceae</taxon>
        <taxon>Clostridium</taxon>
    </lineage>
</organism>
<protein>
    <submittedName>
        <fullName evidence="1">Uncharacterized protein</fullName>
    </submittedName>
</protein>
<evidence type="ECO:0000313" key="1">
    <source>
        <dbReference type="EMBL" id="MEF2114972.1"/>
    </source>
</evidence>
<keyword evidence="2" id="KW-1185">Reference proteome</keyword>
<comment type="caution">
    <text evidence="1">The sequence shown here is derived from an EMBL/GenBank/DDBJ whole genome shotgun (WGS) entry which is preliminary data.</text>
</comment>
<name>A0ABU7UUC7_9CLOT</name>
<accession>A0ABU7UUC7</accession>
<reference evidence="1 2" key="1">
    <citation type="submission" date="2023-11" db="EMBL/GenBank/DDBJ databases">
        <title>Draft genome sequence of a psychrophilic Clostridium strain from permafrost water brine.</title>
        <authorList>
            <person name="Shcherbakova V.A."/>
            <person name="Trubitsyn V.E."/>
            <person name="Zakharyuk A.G."/>
        </authorList>
    </citation>
    <scope>NUCLEOTIDE SEQUENCE [LARGE SCALE GENOMIC DNA]</scope>
    <source>
        <strain evidence="1 2">14F</strain>
    </source>
</reference>
<dbReference type="RefSeq" id="WP_216255913.1">
    <property type="nucleotide sequence ID" value="NZ_JAZHFS010000035.1"/>
</dbReference>
<gene>
    <name evidence="1" type="ORF">SJI18_22065</name>
</gene>
<proteinExistence type="predicted"/>
<sequence>MKKIEELTPYELATLASTVAVIISKDLDVNQQNVIGNFILSMGVNISTIASQSEYLSNQEKNKNPDNCN</sequence>
<dbReference type="EMBL" id="JAZHFS010000035">
    <property type="protein sequence ID" value="MEF2114972.1"/>
    <property type="molecule type" value="Genomic_DNA"/>
</dbReference>
<dbReference type="Proteomes" id="UP001498469">
    <property type="component" value="Unassembled WGS sequence"/>
</dbReference>